<evidence type="ECO:0000313" key="2">
    <source>
        <dbReference type="Proteomes" id="UP000070188"/>
    </source>
</evidence>
<evidence type="ECO:0000313" key="1">
    <source>
        <dbReference type="EMBL" id="KWW98545.1"/>
    </source>
</evidence>
<protein>
    <recommendedName>
        <fullName evidence="3">Lipoprotein</fullName>
    </recommendedName>
</protein>
<keyword evidence="2" id="KW-1185">Reference proteome</keyword>
<proteinExistence type="predicted"/>
<dbReference type="PROSITE" id="PS51257">
    <property type="entry name" value="PROKAR_LIPOPROTEIN"/>
    <property type="match status" value="1"/>
</dbReference>
<organism evidence="1 2">
    <name type="scientific">Carbonactinospora thermoautotrophica</name>
    <dbReference type="NCBI Taxonomy" id="1469144"/>
    <lineage>
        <taxon>Bacteria</taxon>
        <taxon>Bacillati</taxon>
        <taxon>Actinomycetota</taxon>
        <taxon>Actinomycetes</taxon>
        <taxon>Kitasatosporales</taxon>
        <taxon>Carbonactinosporaceae</taxon>
        <taxon>Carbonactinospora</taxon>
    </lineage>
</organism>
<name>A0A132MLB8_9ACTN</name>
<reference evidence="2" key="1">
    <citation type="submission" date="2015-04" db="EMBL/GenBank/DDBJ databases">
        <title>Physiological reanalysis, assessment of diazotrophy, and genome sequences of multiple isolates of Streptomyces thermoautotrophicus.</title>
        <authorList>
            <person name="MacKellar D.C."/>
            <person name="Lieber L."/>
            <person name="Norman J."/>
            <person name="Bolger A."/>
            <person name="Tobin C."/>
            <person name="Murray J.W."/>
            <person name="Chang R."/>
            <person name="Ford T."/>
            <person name="Nguyen P.Q."/>
            <person name="Woodward J."/>
            <person name="Permingeat H."/>
            <person name="Joshi N.S."/>
            <person name="Silver P.A."/>
            <person name="Usadel B."/>
            <person name="Rutherford A.W."/>
            <person name="Friesen M."/>
            <person name="Prell J."/>
        </authorList>
    </citation>
    <scope>NUCLEOTIDE SEQUENCE [LARGE SCALE GENOMIC DNA]</scope>
    <source>
        <strain evidence="2">H1</strain>
    </source>
</reference>
<dbReference type="PATRIC" id="fig|1469144.10.peg.243"/>
<dbReference type="Proteomes" id="UP000070188">
    <property type="component" value="Unassembled WGS sequence"/>
</dbReference>
<dbReference type="RefSeq" id="WP_066883327.1">
    <property type="nucleotide sequence ID" value="NZ_LAXD01000001.1"/>
</dbReference>
<dbReference type="EMBL" id="LAXD01000001">
    <property type="protein sequence ID" value="KWW98545.1"/>
    <property type="molecule type" value="Genomic_DNA"/>
</dbReference>
<accession>A0A132MLB8</accession>
<dbReference type="STRING" id="1469144.LI90_168"/>
<comment type="caution">
    <text evidence="1">The sequence shown here is derived from an EMBL/GenBank/DDBJ whole genome shotgun (WGS) entry which is preliminary data.</text>
</comment>
<evidence type="ECO:0008006" key="3">
    <source>
        <dbReference type="Google" id="ProtNLM"/>
    </source>
</evidence>
<dbReference type="AlphaFoldDB" id="A0A132MLB8"/>
<sequence length="150" mass="16554">MRRTIFGWATALVLATAGCGLGVPRPDTSAIEREIDQIPGISMVNVHPGGPEEGGPYTVSLGFVSDTHDQQRMRALADRALRVLWNRYPLKLNGVRVDVAPPKAIECVQRNDCRQACASNPEECRSFEDALDAEELRRRFGPRPDDLPEG</sequence>
<gene>
    <name evidence="1" type="ORF">LI90_168</name>
</gene>